<sequence>MGAIEDSEPPLKRVKGGSKSFLEDSSLTNPVACSLGDTMARPLPSQGDGETVGSEGVIKRSEFIKIITRALYSLGYNKSGAILEEESGIPLHSSMVNLFMQQVVDGKWNESVATLQTIDLLDEKAVKLASFLILEQKFLELLKTEKVNAALDTLRNEIVPLRINISRAHELATFIISPSQYVLFELSSQNEDVAMSRENLLQKLRNLLPAAVMIPEKRLEHLVEQALDVQRDACEFHNTLDSDLSLYSDHQCGKTRIPTQTLQTLIAHSDEIWFLQFSHNGKYLASSSKDQSAIVWEVQVDGQVSLKHILAGHKKPVLVVSWSPDDKQLLSCGLEEVVRRWDVSSGECLHVYEKAGVGLISCGWFPDGRGIFSGMTDRSICLWDLEGRELECWKGQRTLKISDMAITDDGRRIISICRETAILLLDREANLESMIEEEEVITSFSLSKDNKFLLVNLINQEIHLWSLEGDIKVVAKYKGHKRDRFVIRSCFGGFEQAFIASGSEDSQVYIWHRNSGELLLTLPGHSGAVNCVSWSPANLHMLASASDDRTIRIWGLNQLNLRHKVSHSNGIAIHLNGKN</sequence>
<dbReference type="Proteomes" id="UP000796880">
    <property type="component" value="Unassembled WGS sequence"/>
</dbReference>
<dbReference type="OrthoDB" id="972532at2759"/>
<feature type="repeat" description="WD" evidence="6">
    <location>
        <begin position="310"/>
        <end position="351"/>
    </location>
</feature>
<dbReference type="Pfam" id="PF23627">
    <property type="entry name" value="LisH_WDR26"/>
    <property type="match status" value="1"/>
</dbReference>
<keyword evidence="2" id="KW-0963">Cytoplasm</keyword>
<evidence type="ECO:0000256" key="4">
    <source>
        <dbReference type="ARBA" id="ARBA00022737"/>
    </source>
</evidence>
<dbReference type="CDD" id="cd00200">
    <property type="entry name" value="WD40"/>
    <property type="match status" value="1"/>
</dbReference>
<feature type="domain" description="CTLH" evidence="7">
    <location>
        <begin position="92"/>
        <end position="149"/>
    </location>
</feature>
<organism evidence="8 9">
    <name type="scientific">Rhamnella rubrinervis</name>
    <dbReference type="NCBI Taxonomy" id="2594499"/>
    <lineage>
        <taxon>Eukaryota</taxon>
        <taxon>Viridiplantae</taxon>
        <taxon>Streptophyta</taxon>
        <taxon>Embryophyta</taxon>
        <taxon>Tracheophyta</taxon>
        <taxon>Spermatophyta</taxon>
        <taxon>Magnoliopsida</taxon>
        <taxon>eudicotyledons</taxon>
        <taxon>Gunneridae</taxon>
        <taxon>Pentapetalae</taxon>
        <taxon>rosids</taxon>
        <taxon>fabids</taxon>
        <taxon>Rosales</taxon>
        <taxon>Rhamnaceae</taxon>
        <taxon>rhamnoid group</taxon>
        <taxon>Rhamneae</taxon>
        <taxon>Rhamnella</taxon>
    </lineage>
</organism>
<dbReference type="SMART" id="SM00668">
    <property type="entry name" value="CTLH"/>
    <property type="match status" value="1"/>
</dbReference>
<dbReference type="InterPro" id="IPR019775">
    <property type="entry name" value="WD40_repeat_CS"/>
</dbReference>
<feature type="repeat" description="WD" evidence="6">
    <location>
        <begin position="522"/>
        <end position="564"/>
    </location>
</feature>
<dbReference type="Gene3D" id="2.130.10.10">
    <property type="entry name" value="YVTN repeat-like/Quinoprotein amine dehydrogenase"/>
    <property type="match status" value="2"/>
</dbReference>
<comment type="subcellular location">
    <subcellularLocation>
        <location evidence="1">Cytoplasm</location>
    </subcellularLocation>
</comment>
<evidence type="ECO:0000256" key="3">
    <source>
        <dbReference type="ARBA" id="ARBA00022574"/>
    </source>
</evidence>
<dbReference type="InterPro" id="IPR015943">
    <property type="entry name" value="WD40/YVTN_repeat-like_dom_sf"/>
</dbReference>
<evidence type="ECO:0000256" key="5">
    <source>
        <dbReference type="ARBA" id="ARBA00065067"/>
    </source>
</evidence>
<evidence type="ECO:0000313" key="9">
    <source>
        <dbReference type="Proteomes" id="UP000796880"/>
    </source>
</evidence>
<dbReference type="InterPro" id="IPR006594">
    <property type="entry name" value="LisH"/>
</dbReference>
<reference evidence="8" key="1">
    <citation type="submission" date="2020-03" db="EMBL/GenBank/DDBJ databases">
        <title>A high-quality chromosome-level genome assembly of a woody plant with both climbing and erect habits, Rhamnella rubrinervis.</title>
        <authorList>
            <person name="Lu Z."/>
            <person name="Yang Y."/>
            <person name="Zhu X."/>
            <person name="Sun Y."/>
        </authorList>
    </citation>
    <scope>NUCLEOTIDE SEQUENCE</scope>
    <source>
        <strain evidence="8">BYM</strain>
        <tissue evidence="8">Leaf</tissue>
    </source>
</reference>
<dbReference type="Pfam" id="PF00400">
    <property type="entry name" value="WD40"/>
    <property type="match status" value="5"/>
</dbReference>
<accession>A0A8K0MTV8</accession>
<keyword evidence="3 6" id="KW-0853">WD repeat</keyword>
<evidence type="ECO:0000259" key="7">
    <source>
        <dbReference type="PROSITE" id="PS50897"/>
    </source>
</evidence>
<feature type="repeat" description="WD" evidence="6">
    <location>
        <begin position="265"/>
        <end position="306"/>
    </location>
</feature>
<proteinExistence type="predicted"/>
<protein>
    <recommendedName>
        <fullName evidence="7">CTLH domain-containing protein</fullName>
    </recommendedName>
</protein>
<dbReference type="PROSITE" id="PS50082">
    <property type="entry name" value="WD_REPEATS_2"/>
    <property type="match status" value="4"/>
</dbReference>
<comment type="subunit">
    <text evidence="5">Interacts with RANBPM.</text>
</comment>
<dbReference type="FunFam" id="2.130.10.10:FF:000087">
    <property type="entry name" value="WD repeat-containing protein 26 homolog"/>
    <property type="match status" value="1"/>
</dbReference>
<evidence type="ECO:0000313" key="8">
    <source>
        <dbReference type="EMBL" id="KAF3457928.1"/>
    </source>
</evidence>
<feature type="repeat" description="WD" evidence="6">
    <location>
        <begin position="498"/>
        <end position="521"/>
    </location>
</feature>
<dbReference type="SUPFAM" id="SSF50978">
    <property type="entry name" value="WD40 repeat-like"/>
    <property type="match status" value="1"/>
</dbReference>
<gene>
    <name evidence="8" type="ORF">FNV43_RR02589</name>
</gene>
<dbReference type="PROSITE" id="PS50294">
    <property type="entry name" value="WD_REPEATS_REGION"/>
    <property type="match status" value="3"/>
</dbReference>
<dbReference type="PROSITE" id="PS50897">
    <property type="entry name" value="CTLH"/>
    <property type="match status" value="1"/>
</dbReference>
<dbReference type="PANTHER" id="PTHR22838:SF6">
    <property type="entry name" value="WD REPEAT-CONTAINING PROTEIN 26 HOMOLOG"/>
    <property type="match status" value="1"/>
</dbReference>
<evidence type="ECO:0000256" key="6">
    <source>
        <dbReference type="PROSITE-ProRule" id="PRU00221"/>
    </source>
</evidence>
<comment type="caution">
    <text evidence="8">The sequence shown here is derived from an EMBL/GenBank/DDBJ whole genome shotgun (WGS) entry which is preliminary data.</text>
</comment>
<dbReference type="InterPro" id="IPR020472">
    <property type="entry name" value="WD40_PAC1"/>
</dbReference>
<dbReference type="InterPro" id="IPR006595">
    <property type="entry name" value="CTLH_C"/>
</dbReference>
<evidence type="ECO:0000256" key="2">
    <source>
        <dbReference type="ARBA" id="ARBA00022490"/>
    </source>
</evidence>
<dbReference type="PRINTS" id="PR00320">
    <property type="entry name" value="GPROTEINBRPT"/>
</dbReference>
<keyword evidence="9" id="KW-1185">Reference proteome</keyword>
<dbReference type="PANTHER" id="PTHR22838">
    <property type="entry name" value="WD REPEAT PROTEIN 26-RELATED"/>
    <property type="match status" value="1"/>
</dbReference>
<dbReference type="InterPro" id="IPR051350">
    <property type="entry name" value="WD_repeat-ST_regulator"/>
</dbReference>
<dbReference type="InterPro" id="IPR001680">
    <property type="entry name" value="WD40_rpt"/>
</dbReference>
<dbReference type="EMBL" id="VOIH02000001">
    <property type="protein sequence ID" value="KAF3457928.1"/>
    <property type="molecule type" value="Genomic_DNA"/>
</dbReference>
<name>A0A8K0MTV8_9ROSA</name>
<dbReference type="GO" id="GO:0005737">
    <property type="term" value="C:cytoplasm"/>
    <property type="evidence" value="ECO:0007669"/>
    <property type="project" value="UniProtKB-SubCell"/>
</dbReference>
<evidence type="ECO:0000256" key="1">
    <source>
        <dbReference type="ARBA" id="ARBA00004496"/>
    </source>
</evidence>
<dbReference type="AlphaFoldDB" id="A0A8K0MTV8"/>
<dbReference type="PROSITE" id="PS00678">
    <property type="entry name" value="WD_REPEATS_1"/>
    <property type="match status" value="2"/>
</dbReference>
<dbReference type="SMART" id="SM00320">
    <property type="entry name" value="WD40"/>
    <property type="match status" value="7"/>
</dbReference>
<keyword evidence="4" id="KW-0677">Repeat</keyword>
<dbReference type="InterPro" id="IPR036322">
    <property type="entry name" value="WD40_repeat_dom_sf"/>
</dbReference>
<dbReference type="PROSITE" id="PS50896">
    <property type="entry name" value="LISH"/>
    <property type="match status" value="1"/>
</dbReference>